<comment type="similarity">
    <text evidence="1 2">Belongs to the MurCDEF family. MurE subfamily.</text>
</comment>
<comment type="pathway">
    <text evidence="2 3">Cell wall biogenesis; peptidoglycan biosynthesis.</text>
</comment>
<dbReference type="InterPro" id="IPR005761">
    <property type="entry name" value="UDP-N-AcMur-Glu-dNH2Pim_ligase"/>
</dbReference>
<dbReference type="EC" id="6.3.2.-" evidence="2"/>
<evidence type="ECO:0000259" key="4">
    <source>
        <dbReference type="Pfam" id="PF02875"/>
    </source>
</evidence>
<dbReference type="RefSeq" id="WP_258568028.1">
    <property type="nucleotide sequence ID" value="NZ_CP092900.1"/>
</dbReference>
<comment type="function">
    <text evidence="2">Catalyzes the addition of an amino acid to the nucleotide precursor UDP-N-acetylmuramoyl-L-alanyl-D-glutamate (UMAG) in the biosynthesis of bacterial cell-wall peptidoglycan.</text>
</comment>
<dbReference type="NCBIfam" id="TIGR01085">
    <property type="entry name" value="murE"/>
    <property type="match status" value="1"/>
</dbReference>
<dbReference type="Pfam" id="PF02875">
    <property type="entry name" value="Mur_ligase_C"/>
    <property type="match status" value="1"/>
</dbReference>
<protein>
    <recommendedName>
        <fullName evidence="2">UDP-N-acetylmuramyl-tripeptide synthetase</fullName>
        <ecNumber evidence="2">6.3.2.-</ecNumber>
    </recommendedName>
    <alternativeName>
        <fullName evidence="2">UDP-MurNAc-tripeptide synthetase</fullName>
    </alternativeName>
</protein>
<dbReference type="Gene3D" id="3.90.190.20">
    <property type="entry name" value="Mur ligase, C-terminal domain"/>
    <property type="match status" value="1"/>
</dbReference>
<accession>A0ABY5DHW0</accession>
<feature type="domain" description="Mur ligase central" evidence="5">
    <location>
        <begin position="111"/>
        <end position="314"/>
    </location>
</feature>
<evidence type="ECO:0000313" key="6">
    <source>
        <dbReference type="EMBL" id="UTC24243.1"/>
    </source>
</evidence>
<keyword evidence="2 3" id="KW-0133">Cell shape</keyword>
<gene>
    <name evidence="2" type="primary">murE</name>
    <name evidence="6" type="ORF">MMH89_03270</name>
</gene>
<evidence type="ECO:0000256" key="3">
    <source>
        <dbReference type="RuleBase" id="RU004135"/>
    </source>
</evidence>
<dbReference type="InterPro" id="IPR004101">
    <property type="entry name" value="Mur_ligase_C"/>
</dbReference>
<keyword evidence="2" id="KW-0547">Nucleotide-binding</keyword>
<dbReference type="GO" id="GO:0008765">
    <property type="term" value="F:UDP-N-acetylmuramoylalanyl-D-glutamate-2,6-diaminopimelate ligase activity"/>
    <property type="evidence" value="ECO:0007669"/>
    <property type="project" value="UniProtKB-EC"/>
</dbReference>
<dbReference type="NCBIfam" id="NF001126">
    <property type="entry name" value="PRK00139.1-4"/>
    <property type="match status" value="1"/>
</dbReference>
<keyword evidence="2" id="KW-0067">ATP-binding</keyword>
<keyword evidence="2 3" id="KW-0131">Cell cycle</keyword>
<dbReference type="SUPFAM" id="SSF53244">
    <property type="entry name" value="MurD-like peptide ligases, peptide-binding domain"/>
    <property type="match status" value="1"/>
</dbReference>
<comment type="cofactor">
    <cofactor evidence="2">
        <name>Mg(2+)</name>
        <dbReference type="ChEBI" id="CHEBI:18420"/>
    </cofactor>
</comment>
<keyword evidence="7" id="KW-1185">Reference proteome</keyword>
<dbReference type="Gene3D" id="3.40.1190.10">
    <property type="entry name" value="Mur-like, catalytic domain"/>
    <property type="match status" value="1"/>
</dbReference>
<dbReference type="Proteomes" id="UP001055955">
    <property type="component" value="Chromosome"/>
</dbReference>
<keyword evidence="2" id="KW-0963">Cytoplasm</keyword>
<feature type="modified residue" description="N6-carboxylysine" evidence="2">
    <location>
        <position position="222"/>
    </location>
</feature>
<evidence type="ECO:0000256" key="2">
    <source>
        <dbReference type="HAMAP-Rule" id="MF_00208"/>
    </source>
</evidence>
<comment type="caution">
    <text evidence="2">Lacks conserved residue(s) required for the propagation of feature annotation.</text>
</comment>
<organism evidence="6 7">
    <name type="scientific">Candidatus Comchoanobacter bicostacola</name>
    <dbReference type="NCBI Taxonomy" id="2919598"/>
    <lineage>
        <taxon>Bacteria</taxon>
        <taxon>Pseudomonadati</taxon>
        <taxon>Pseudomonadota</taxon>
        <taxon>Gammaproteobacteria</taxon>
        <taxon>Candidatus Comchoanobacterales</taxon>
        <taxon>Candidatus Comchoanobacteraceae</taxon>
        <taxon>Candidatus Comchoanobacter</taxon>
    </lineage>
</organism>
<evidence type="ECO:0000313" key="7">
    <source>
        <dbReference type="Proteomes" id="UP001055955"/>
    </source>
</evidence>
<feature type="binding site" evidence="2">
    <location>
        <begin position="113"/>
        <end position="119"/>
    </location>
    <ligand>
        <name>ATP</name>
        <dbReference type="ChEBI" id="CHEBI:30616"/>
    </ligand>
</feature>
<reference evidence="6 7" key="1">
    <citation type="journal article" date="2022" name="Nat. Microbiol.">
        <title>The microbiome of a bacterivorous marine choanoflagellate contains a resource-demanding obligate bacterial associate.</title>
        <authorList>
            <person name="Needham D.M."/>
            <person name="Poirier C."/>
            <person name="Bachy C."/>
            <person name="George E.E."/>
            <person name="Wilken S."/>
            <person name="Yung C.C.M."/>
            <person name="Limardo A.J."/>
            <person name="Morando M."/>
            <person name="Sudek L."/>
            <person name="Malmstrom R.R."/>
            <person name="Keeling P.J."/>
            <person name="Santoro A.E."/>
            <person name="Worden A.Z."/>
        </authorList>
    </citation>
    <scope>NUCLEOTIDE SEQUENCE [LARGE SCALE GENOMIC DNA]</scope>
    <source>
        <strain evidence="6 7">Comchoano-1</strain>
    </source>
</reference>
<feature type="domain" description="Mur ligase C-terminal" evidence="4">
    <location>
        <begin position="345"/>
        <end position="463"/>
    </location>
</feature>
<dbReference type="InterPro" id="IPR036615">
    <property type="entry name" value="Mur_ligase_C_dom_sf"/>
</dbReference>
<dbReference type="PANTHER" id="PTHR23135">
    <property type="entry name" value="MUR LIGASE FAMILY MEMBER"/>
    <property type="match status" value="1"/>
</dbReference>
<feature type="binding site" evidence="2">
    <location>
        <position position="190"/>
    </location>
    <ligand>
        <name>UDP-N-acetyl-alpha-D-muramoyl-L-alanyl-D-glutamate</name>
        <dbReference type="ChEBI" id="CHEBI:83900"/>
    </ligand>
</feature>
<evidence type="ECO:0000259" key="5">
    <source>
        <dbReference type="Pfam" id="PF08245"/>
    </source>
</evidence>
<feature type="binding site" evidence="2">
    <location>
        <begin position="155"/>
        <end position="156"/>
    </location>
    <ligand>
        <name>UDP-N-acetyl-alpha-D-muramoyl-L-alanyl-D-glutamate</name>
        <dbReference type="ChEBI" id="CHEBI:83900"/>
    </ligand>
</feature>
<keyword evidence="2 3" id="KW-0573">Peptidoglycan synthesis</keyword>
<dbReference type="InterPro" id="IPR013221">
    <property type="entry name" value="Mur_ligase_cen"/>
</dbReference>
<dbReference type="HAMAP" id="MF_00208">
    <property type="entry name" value="MurE"/>
    <property type="match status" value="1"/>
</dbReference>
<name>A0ABY5DHW0_9GAMM</name>
<dbReference type="SUPFAM" id="SSF53623">
    <property type="entry name" value="MurD-like peptide ligases, catalytic domain"/>
    <property type="match status" value="1"/>
</dbReference>
<dbReference type="InterPro" id="IPR036565">
    <property type="entry name" value="Mur-like_cat_sf"/>
</dbReference>
<feature type="binding site" evidence="2">
    <location>
        <position position="188"/>
    </location>
    <ligand>
        <name>UDP-N-acetyl-alpha-D-muramoyl-L-alanyl-D-glutamate</name>
        <dbReference type="ChEBI" id="CHEBI:83900"/>
    </ligand>
</feature>
<sequence>MLEVRGHYQAQLSDLLIKLGFDCSVDSSVSGVRSNIDRLEEGDIWLKYQPSMEEVVRARKKGAVAVLCFRKPKGCEGLSDLFELPNWQQSVEMILDDFYSAPAAQMQVIGVTGTNGKTSVAYLCAYALQLLNNKSGYIGTLGWGTVNKLVAQSLTTPDIAEFYEKISKFRDRDMQYLSFEASSHALSQGRVPSMLADVAVFTNLTHDHLDYHRDINHYLSEKMKLFEMISVNTAVINVDDPSGGYVSHHIQKPIWACSFEAVPRSYKKWSYGQVQYLGYSGMLIHIVTHQHKVAIRTSLLGLFNAYNLMLSHAALCAVGMPCIQAASALERISFVPGRLMPVHYQSLNAKVFIDFSHTPDALEQVLSTLKELAEGKIWVVFGCGGDRDKKKRPKMGAIAERYADSVVLTEDNSRSEATQDILNDILSGFKCPSLVMLNSCRYAAIEHVLLNAKANDTVLIAGMGDEKLYVPSLGKYISDIEVIESVIHGC</sequence>
<feature type="binding site" evidence="2">
    <location>
        <position position="182"/>
    </location>
    <ligand>
        <name>UDP-N-acetyl-alpha-D-muramoyl-L-alanyl-D-glutamate</name>
        <dbReference type="ChEBI" id="CHEBI:83900"/>
    </ligand>
</feature>
<keyword evidence="2 6" id="KW-0436">Ligase</keyword>
<evidence type="ECO:0000256" key="1">
    <source>
        <dbReference type="ARBA" id="ARBA00005898"/>
    </source>
</evidence>
<dbReference type="EMBL" id="CP092900">
    <property type="protein sequence ID" value="UTC24243.1"/>
    <property type="molecule type" value="Genomic_DNA"/>
</dbReference>
<dbReference type="Pfam" id="PF08245">
    <property type="entry name" value="Mur_ligase_M"/>
    <property type="match status" value="1"/>
</dbReference>
<comment type="PTM">
    <text evidence="2">Carboxylation is probably crucial for Mg(2+) binding and, consequently, for the gamma-phosphate positioning of ATP.</text>
</comment>
<comment type="subcellular location">
    <subcellularLocation>
        <location evidence="2 3">Cytoplasm</location>
    </subcellularLocation>
</comment>
<dbReference type="PANTHER" id="PTHR23135:SF4">
    <property type="entry name" value="UDP-N-ACETYLMURAMOYL-L-ALANYL-D-GLUTAMATE--2,6-DIAMINOPIMELATE LIGASE MURE HOMOLOG, CHLOROPLASTIC"/>
    <property type="match status" value="1"/>
</dbReference>
<keyword evidence="2 3" id="KW-0961">Cell wall biogenesis/degradation</keyword>
<proteinExistence type="inferred from homology"/>
<keyword evidence="2 3" id="KW-0132">Cell division</keyword>
<keyword evidence="2" id="KW-0460">Magnesium</keyword>